<dbReference type="InterPro" id="IPR015797">
    <property type="entry name" value="NUDIX_hydrolase-like_dom_sf"/>
</dbReference>
<dbReference type="PANTHER" id="PTHR43046">
    <property type="entry name" value="GDP-MANNOSE MANNOSYL HYDROLASE"/>
    <property type="match status" value="1"/>
</dbReference>
<evidence type="ECO:0000313" key="5">
    <source>
        <dbReference type="Proteomes" id="UP000444174"/>
    </source>
</evidence>
<dbReference type="PANTHER" id="PTHR43046:SF14">
    <property type="entry name" value="MUTT_NUDIX FAMILY PROTEIN"/>
    <property type="match status" value="1"/>
</dbReference>
<evidence type="ECO:0000313" key="4">
    <source>
        <dbReference type="EMBL" id="MQQ10202.1"/>
    </source>
</evidence>
<keyword evidence="2" id="KW-0378">Hydrolase</keyword>
<dbReference type="EMBL" id="WIBF01000013">
    <property type="protein sequence ID" value="MQQ10202.1"/>
    <property type="molecule type" value="Genomic_DNA"/>
</dbReference>
<organism evidence="4 5">
    <name type="scientific">Tritonibacter litoralis</name>
    <dbReference type="NCBI Taxonomy" id="2662264"/>
    <lineage>
        <taxon>Bacteria</taxon>
        <taxon>Pseudomonadati</taxon>
        <taxon>Pseudomonadota</taxon>
        <taxon>Alphaproteobacteria</taxon>
        <taxon>Rhodobacterales</taxon>
        <taxon>Paracoccaceae</taxon>
        <taxon>Tritonibacter</taxon>
    </lineage>
</organism>
<proteinExistence type="predicted"/>
<sequence length="153" mass="16868">MSMSNHIVLEPIRPCVRAVVLRAGCVLVQVKEKPGKGTYLTLPGGKQEAGETLTQALKRECFEEVGADVVPRQLLAVADVFKPKETGLRHQMEILFLCTVDETYQPAVGPHPDPSQIATRWADPVTEADLFRPAYAPHLRADLKTEYLGTFDG</sequence>
<reference evidence="4 5" key="1">
    <citation type="submission" date="2019-10" db="EMBL/GenBank/DDBJ databases">
        <title>Epibacterium sp. nov., isolated from seawater.</title>
        <authorList>
            <person name="Zhang X."/>
            <person name="Li N."/>
        </authorList>
    </citation>
    <scope>NUCLEOTIDE SEQUENCE [LARGE SCALE GENOMIC DNA]</scope>
    <source>
        <strain evidence="4 5">SM1979</strain>
    </source>
</reference>
<keyword evidence="5" id="KW-1185">Reference proteome</keyword>
<dbReference type="Pfam" id="PF00293">
    <property type="entry name" value="NUDIX"/>
    <property type="match status" value="1"/>
</dbReference>
<dbReference type="GO" id="GO:0016787">
    <property type="term" value="F:hydrolase activity"/>
    <property type="evidence" value="ECO:0007669"/>
    <property type="project" value="UniProtKB-KW"/>
</dbReference>
<dbReference type="AlphaFoldDB" id="A0A843YLS7"/>
<gene>
    <name evidence="4" type="ORF">GFB49_17170</name>
</gene>
<dbReference type="Proteomes" id="UP000444174">
    <property type="component" value="Unassembled WGS sequence"/>
</dbReference>
<dbReference type="PROSITE" id="PS51462">
    <property type="entry name" value="NUDIX"/>
    <property type="match status" value="1"/>
</dbReference>
<dbReference type="InterPro" id="IPR000086">
    <property type="entry name" value="NUDIX_hydrolase_dom"/>
</dbReference>
<comment type="caution">
    <text evidence="4">The sequence shown here is derived from an EMBL/GenBank/DDBJ whole genome shotgun (WGS) entry which is preliminary data.</text>
</comment>
<dbReference type="SUPFAM" id="SSF55811">
    <property type="entry name" value="Nudix"/>
    <property type="match status" value="1"/>
</dbReference>
<accession>A0A843YLS7</accession>
<feature type="domain" description="Nudix hydrolase" evidence="3">
    <location>
        <begin position="11"/>
        <end position="148"/>
    </location>
</feature>
<evidence type="ECO:0000259" key="3">
    <source>
        <dbReference type="PROSITE" id="PS51462"/>
    </source>
</evidence>
<name>A0A843YLS7_9RHOB</name>
<protein>
    <submittedName>
        <fullName evidence="4">NUDIX domain-containing protein</fullName>
    </submittedName>
</protein>
<evidence type="ECO:0000256" key="2">
    <source>
        <dbReference type="ARBA" id="ARBA00022801"/>
    </source>
</evidence>
<dbReference type="Gene3D" id="3.90.79.10">
    <property type="entry name" value="Nucleoside Triphosphate Pyrophosphohydrolase"/>
    <property type="match status" value="1"/>
</dbReference>
<comment type="cofactor">
    <cofactor evidence="1">
        <name>Mg(2+)</name>
        <dbReference type="ChEBI" id="CHEBI:18420"/>
    </cofactor>
</comment>
<evidence type="ECO:0000256" key="1">
    <source>
        <dbReference type="ARBA" id="ARBA00001946"/>
    </source>
</evidence>